<sequence length="338" mass="34775">MPRILDDRVVDRLLPPAAALASVGAAFDLLAAGTAQDQPRDRSAAGGTTLNVMSAIAPTLDAAVVKSYPVVRRGSSRASLITLLVYAHRTGQLRGLLQGDLLGQRRTAAASAVATRAMARPESATVCLFGTGFQAPAQITALVEVLPDLDSVVVVGRSDERAGATARLLRAAHPRLRVESETDPARAVPRADVVVTATGATEPLFDGGLLRPGTHVNAVGSNDARRRELDATVIRRAAHVVVDSVEVARKECGDLLANGFDPSAASPFAAVHAGRIPGRGSPDDITVFESHGLALQDLACAVAVLDAADAAGLGTVLGADTWAPLSPTTPTDAGGEIH</sequence>
<dbReference type="PIRSF" id="PIRSF001439">
    <property type="entry name" value="CryM"/>
    <property type="match status" value="1"/>
</dbReference>
<dbReference type="RefSeq" id="WP_170231447.1">
    <property type="nucleotide sequence ID" value="NZ_VFPA01000002.1"/>
</dbReference>
<comment type="caution">
    <text evidence="1">The sequence shown here is derived from an EMBL/GenBank/DDBJ whole genome shotgun (WGS) entry which is preliminary data.</text>
</comment>
<dbReference type="Pfam" id="PF02423">
    <property type="entry name" value="OCD_Mu_crystall"/>
    <property type="match status" value="1"/>
</dbReference>
<keyword evidence="2" id="KW-1185">Reference proteome</keyword>
<gene>
    <name evidence="1" type="ORF">FB558_4358</name>
</gene>
<evidence type="ECO:0000313" key="2">
    <source>
        <dbReference type="Proteomes" id="UP000315677"/>
    </source>
</evidence>
<name>A0A543DR30_9PSEU</name>
<dbReference type="GO" id="GO:0005737">
    <property type="term" value="C:cytoplasm"/>
    <property type="evidence" value="ECO:0007669"/>
    <property type="project" value="TreeGrafter"/>
</dbReference>
<organism evidence="1 2">
    <name type="scientific">Pseudonocardia kunmingensis</name>
    <dbReference type="NCBI Taxonomy" id="630975"/>
    <lineage>
        <taxon>Bacteria</taxon>
        <taxon>Bacillati</taxon>
        <taxon>Actinomycetota</taxon>
        <taxon>Actinomycetes</taxon>
        <taxon>Pseudonocardiales</taxon>
        <taxon>Pseudonocardiaceae</taxon>
        <taxon>Pseudonocardia</taxon>
    </lineage>
</organism>
<dbReference type="EMBL" id="VFPA01000002">
    <property type="protein sequence ID" value="TQM11787.1"/>
    <property type="molecule type" value="Genomic_DNA"/>
</dbReference>
<dbReference type="Gene3D" id="3.40.50.720">
    <property type="entry name" value="NAD(P)-binding Rossmann-like Domain"/>
    <property type="match status" value="1"/>
</dbReference>
<dbReference type="InterPro" id="IPR023401">
    <property type="entry name" value="ODC_N"/>
</dbReference>
<dbReference type="PANTHER" id="PTHR13812">
    <property type="entry name" value="KETIMINE REDUCTASE MU-CRYSTALLIN"/>
    <property type="match status" value="1"/>
</dbReference>
<evidence type="ECO:0000313" key="1">
    <source>
        <dbReference type="EMBL" id="TQM11787.1"/>
    </source>
</evidence>
<protein>
    <submittedName>
        <fullName evidence="1">Ornithine cyclodeaminase</fullName>
    </submittedName>
</protein>
<reference evidence="1 2" key="1">
    <citation type="submission" date="2019-06" db="EMBL/GenBank/DDBJ databases">
        <title>Sequencing the genomes of 1000 actinobacteria strains.</title>
        <authorList>
            <person name="Klenk H.-P."/>
        </authorList>
    </citation>
    <scope>NUCLEOTIDE SEQUENCE [LARGE SCALE GENOMIC DNA]</scope>
    <source>
        <strain evidence="1 2">DSM 45301</strain>
    </source>
</reference>
<proteinExistence type="predicted"/>
<accession>A0A543DR30</accession>
<dbReference type="PANTHER" id="PTHR13812:SF19">
    <property type="entry name" value="KETIMINE REDUCTASE MU-CRYSTALLIN"/>
    <property type="match status" value="1"/>
</dbReference>
<dbReference type="InterPro" id="IPR003462">
    <property type="entry name" value="ODC_Mu_crystall"/>
</dbReference>
<dbReference type="AlphaFoldDB" id="A0A543DR30"/>
<dbReference type="SUPFAM" id="SSF51735">
    <property type="entry name" value="NAD(P)-binding Rossmann-fold domains"/>
    <property type="match status" value="1"/>
</dbReference>
<dbReference type="Gene3D" id="3.30.1780.10">
    <property type="entry name" value="ornithine cyclodeaminase, domain 1"/>
    <property type="match status" value="1"/>
</dbReference>
<dbReference type="Proteomes" id="UP000315677">
    <property type="component" value="Unassembled WGS sequence"/>
</dbReference>
<dbReference type="InterPro" id="IPR036291">
    <property type="entry name" value="NAD(P)-bd_dom_sf"/>
</dbReference>